<evidence type="ECO:0000256" key="1">
    <source>
        <dbReference type="ARBA" id="ARBA00002523"/>
    </source>
</evidence>
<evidence type="ECO:0000256" key="7">
    <source>
        <dbReference type="ARBA" id="ARBA00023288"/>
    </source>
</evidence>
<dbReference type="GO" id="GO:0005886">
    <property type="term" value="C:plasma membrane"/>
    <property type="evidence" value="ECO:0007669"/>
    <property type="project" value="UniProtKB-SubCell"/>
</dbReference>
<reference evidence="10" key="1">
    <citation type="submission" date="2016-08" db="EMBL/GenBank/DDBJ databases">
        <title>VSG repertoire of Trypanosoma brucei EATRO 1125.</title>
        <authorList>
            <person name="Cross G.A."/>
        </authorList>
    </citation>
    <scope>NUCLEOTIDE SEQUENCE</scope>
    <source>
        <strain evidence="10">EATRO 1125</strain>
    </source>
</reference>
<keyword evidence="4" id="KW-0336">GPI-anchor</keyword>
<dbReference type="SUPFAM" id="SSF58087">
    <property type="entry name" value="Variant surface glycoprotein (N-terminal domain)"/>
    <property type="match status" value="1"/>
</dbReference>
<protein>
    <submittedName>
        <fullName evidence="10">Variant surface glycoprotein 1125.1297</fullName>
    </submittedName>
</protein>
<name>A0A1J0R6N1_9TRYP</name>
<dbReference type="VEuPathDB" id="TriTrypDB:Tb427_000230200"/>
<keyword evidence="6" id="KW-0325">Glycoprotein</keyword>
<proteinExistence type="predicted"/>
<keyword evidence="5" id="KW-0472">Membrane</keyword>
<dbReference type="InterPro" id="IPR019609">
    <property type="entry name" value="Variant_surf_glycoprt_trypan_C"/>
</dbReference>
<dbReference type="EMBL" id="KX699569">
    <property type="protein sequence ID" value="APD73525.1"/>
    <property type="molecule type" value="Genomic_DNA"/>
</dbReference>
<dbReference type="GO" id="GO:0042783">
    <property type="term" value="P:symbiont-mediated evasion of host immune response"/>
    <property type="evidence" value="ECO:0007669"/>
    <property type="project" value="InterPro"/>
</dbReference>
<keyword evidence="7" id="KW-0449">Lipoprotein</keyword>
<dbReference type="Gene3D" id="3.90.150.10">
    <property type="entry name" value="Variant Surface Glycoprotein, subunit A domain 1"/>
    <property type="match status" value="1"/>
</dbReference>
<evidence type="ECO:0000256" key="5">
    <source>
        <dbReference type="ARBA" id="ARBA00023136"/>
    </source>
</evidence>
<dbReference type="Pfam" id="PF10659">
    <property type="entry name" value="Trypan_glycop_C"/>
    <property type="match status" value="1"/>
</dbReference>
<evidence type="ECO:0000259" key="8">
    <source>
        <dbReference type="Pfam" id="PF00913"/>
    </source>
</evidence>
<dbReference type="Pfam" id="PF00913">
    <property type="entry name" value="Trypan_glycop"/>
    <property type="match status" value="1"/>
</dbReference>
<dbReference type="Gene3D" id="1.10.470.10">
    <property type="entry name" value="Variant Surface Glycoprotein, subunit A, domain 2"/>
    <property type="match status" value="1"/>
</dbReference>
<dbReference type="InterPro" id="IPR001812">
    <property type="entry name" value="Trypano_VSG_A_N_dom"/>
</dbReference>
<feature type="domain" description="Trypanosome variant surface glycoprotein C-terminal" evidence="9">
    <location>
        <begin position="423"/>
        <end position="514"/>
    </location>
</feature>
<dbReference type="GO" id="GO:0098552">
    <property type="term" value="C:side of membrane"/>
    <property type="evidence" value="ECO:0007669"/>
    <property type="project" value="UniProtKB-KW"/>
</dbReference>
<comment type="subcellular location">
    <subcellularLocation>
        <location evidence="2">Cell membrane</location>
        <topology evidence="2">Lipid-anchor</topology>
        <topology evidence="2">GPI-anchor</topology>
    </subcellularLocation>
</comment>
<evidence type="ECO:0000313" key="10">
    <source>
        <dbReference type="EMBL" id="APD73525.1"/>
    </source>
</evidence>
<evidence type="ECO:0000256" key="4">
    <source>
        <dbReference type="ARBA" id="ARBA00022622"/>
    </source>
</evidence>
<evidence type="ECO:0000256" key="3">
    <source>
        <dbReference type="ARBA" id="ARBA00022475"/>
    </source>
</evidence>
<evidence type="ECO:0000259" key="9">
    <source>
        <dbReference type="Pfam" id="PF10659"/>
    </source>
</evidence>
<evidence type="ECO:0000256" key="6">
    <source>
        <dbReference type="ARBA" id="ARBA00023180"/>
    </source>
</evidence>
<feature type="domain" description="Trypanosome variant surface glycoprotein A-type N-terminal" evidence="8">
    <location>
        <begin position="13"/>
        <end position="370"/>
    </location>
</feature>
<comment type="function">
    <text evidence="1">VSG forms a coat on the surface of the parasite. The trypanosome evades the immune response of the host by expressing a series of antigenically distinct VSGs from an estimated 1000 VSG genes.</text>
</comment>
<organism evidence="10">
    <name type="scientific">Trypanosoma brucei</name>
    <dbReference type="NCBI Taxonomy" id="5691"/>
    <lineage>
        <taxon>Eukaryota</taxon>
        <taxon>Discoba</taxon>
        <taxon>Euglenozoa</taxon>
        <taxon>Kinetoplastea</taxon>
        <taxon>Metakinetoplastina</taxon>
        <taxon>Trypanosomatida</taxon>
        <taxon>Trypanosomatidae</taxon>
        <taxon>Trypanosoma</taxon>
    </lineage>
</organism>
<keyword evidence="3" id="KW-1003">Cell membrane</keyword>
<sequence>MTQGAPLLAVPMLLSDTISQVAEATYKKPLTSASWQLLCDIGAALVAKSAQAAAVSEAQRNRARNLLQQQLRAEITASTVDDEEREKRFFTIAFYLKQEAAKAIKDLAAPGETANTKTARATNFALGHLKEFMVIATGGTTSGQDGCISQHASNGANPVAGYAQLAAAYANCAGLDGTTIAGFDTTTVLDNKGLKKITAAAGNTIAAAEKHCRLLTTEANGGYGDDDTAGDTVNMAGGILKVTSTAGVNYNAHNALTGPETEATKIIKAAFDTIKKIPATPEDYTNKDINELKTDANFHEAFKAIYNVDQAKTGNALETEMEKAFPTKGAPFTQQILDKIRDTKLPYALAGQPKDNTMGDIEDIEILVKIINNFTGERLKRERTAAKQQSQTKCNTEATQQTEAVKCSTLEKPEYKPEAGYKYNETSKACEKDIKRSFQNEPRSCRVNHKLKCSDYDTKDTCKEVNKGKDKPVCGWKKGKDNEDDKDTEKCRNGSFLVNKKLALSMAAAFVGLLVF</sequence>
<dbReference type="AlphaFoldDB" id="A0A1J0R6N1"/>
<evidence type="ECO:0000256" key="2">
    <source>
        <dbReference type="ARBA" id="ARBA00004609"/>
    </source>
</evidence>
<accession>A0A1J0R6N1</accession>